<dbReference type="EMBL" id="PEYE01000009">
    <property type="protein sequence ID" value="PIS39060.1"/>
    <property type="molecule type" value="Genomic_DNA"/>
</dbReference>
<evidence type="ECO:0000256" key="1">
    <source>
        <dbReference type="ARBA" id="ARBA00004141"/>
    </source>
</evidence>
<comment type="caution">
    <text evidence="10">The sequence shown here is derived from an EMBL/GenBank/DDBJ whole genome shotgun (WGS) entry which is preliminary data.</text>
</comment>
<dbReference type="AlphaFoldDB" id="A0A2M6T167"/>
<keyword evidence="6 9" id="KW-1133">Transmembrane helix</keyword>
<dbReference type="NCBIfam" id="TIGR00810">
    <property type="entry name" value="secG"/>
    <property type="match status" value="1"/>
</dbReference>
<evidence type="ECO:0000256" key="2">
    <source>
        <dbReference type="ARBA" id="ARBA00008445"/>
    </source>
</evidence>
<evidence type="ECO:0000256" key="8">
    <source>
        <dbReference type="ARBA" id="ARBA00023136"/>
    </source>
</evidence>
<evidence type="ECO:0000313" key="10">
    <source>
        <dbReference type="EMBL" id="PIS39060.1"/>
    </source>
</evidence>
<dbReference type="Proteomes" id="UP000229390">
    <property type="component" value="Unassembled WGS sequence"/>
</dbReference>
<keyword evidence="5 9" id="KW-0653">Protein transport</keyword>
<dbReference type="GO" id="GO:0015450">
    <property type="term" value="F:protein-transporting ATPase activity"/>
    <property type="evidence" value="ECO:0007669"/>
    <property type="project" value="UniProtKB-UniRule"/>
</dbReference>
<evidence type="ECO:0000256" key="5">
    <source>
        <dbReference type="ARBA" id="ARBA00022927"/>
    </source>
</evidence>
<evidence type="ECO:0000256" key="9">
    <source>
        <dbReference type="RuleBase" id="RU365087"/>
    </source>
</evidence>
<sequence>MKTYLSLAQLIIAFLLVGAILLQQRGTALGSPFGQKGGFYATRRGLEKKILWLTVVLAILFVGTAILNLVI</sequence>
<protein>
    <recommendedName>
        <fullName evidence="9">Protein-export membrane protein SecG</fullName>
    </recommendedName>
</protein>
<comment type="similarity">
    <text evidence="2 9">Belongs to the SecG family.</text>
</comment>
<keyword evidence="8 9" id="KW-0472">Membrane</keyword>
<organism evidence="10 11">
    <name type="scientific">Candidatus Nealsonbacteria bacterium CG08_land_8_20_14_0_20_43_11</name>
    <dbReference type="NCBI Taxonomy" id="1974706"/>
    <lineage>
        <taxon>Bacteria</taxon>
        <taxon>Candidatus Nealsoniibacteriota</taxon>
    </lineage>
</organism>
<keyword evidence="4 9" id="KW-0812">Transmembrane</keyword>
<dbReference type="GO" id="GO:0005886">
    <property type="term" value="C:plasma membrane"/>
    <property type="evidence" value="ECO:0007669"/>
    <property type="project" value="UniProtKB-SubCell"/>
</dbReference>
<comment type="function">
    <text evidence="9">Involved in protein export. Participates in an early event of protein translocation.</text>
</comment>
<keyword evidence="7 9" id="KW-0811">Translocation</keyword>
<name>A0A2M6T167_9BACT</name>
<reference evidence="11" key="1">
    <citation type="submission" date="2017-09" db="EMBL/GenBank/DDBJ databases">
        <title>Depth-based differentiation of microbial function through sediment-hosted aquifers and enrichment of novel symbionts in the deep terrestrial subsurface.</title>
        <authorList>
            <person name="Probst A.J."/>
            <person name="Ladd B."/>
            <person name="Jarett J.K."/>
            <person name="Geller-Mcgrath D.E."/>
            <person name="Sieber C.M.K."/>
            <person name="Emerson J.B."/>
            <person name="Anantharaman K."/>
            <person name="Thomas B.C."/>
            <person name="Malmstrom R."/>
            <person name="Stieglmeier M."/>
            <person name="Klingl A."/>
            <person name="Woyke T."/>
            <person name="Ryan C.M."/>
            <person name="Banfield J.F."/>
        </authorList>
    </citation>
    <scope>NUCLEOTIDE SEQUENCE [LARGE SCALE GENOMIC DNA]</scope>
</reference>
<dbReference type="GO" id="GO:0009306">
    <property type="term" value="P:protein secretion"/>
    <property type="evidence" value="ECO:0007669"/>
    <property type="project" value="UniProtKB-UniRule"/>
</dbReference>
<dbReference type="Pfam" id="PF03840">
    <property type="entry name" value="SecG"/>
    <property type="match status" value="1"/>
</dbReference>
<gene>
    <name evidence="10" type="primary">secG</name>
    <name evidence="10" type="ORF">COT34_00415</name>
</gene>
<comment type="caution">
    <text evidence="9">Lacks conserved residue(s) required for the propagation of feature annotation.</text>
</comment>
<evidence type="ECO:0000256" key="6">
    <source>
        <dbReference type="ARBA" id="ARBA00022989"/>
    </source>
</evidence>
<accession>A0A2M6T167</accession>
<keyword evidence="9" id="KW-1003">Cell membrane</keyword>
<evidence type="ECO:0000256" key="3">
    <source>
        <dbReference type="ARBA" id="ARBA00022448"/>
    </source>
</evidence>
<keyword evidence="3 9" id="KW-0813">Transport</keyword>
<evidence type="ECO:0000256" key="4">
    <source>
        <dbReference type="ARBA" id="ARBA00022692"/>
    </source>
</evidence>
<evidence type="ECO:0000256" key="7">
    <source>
        <dbReference type="ARBA" id="ARBA00023010"/>
    </source>
</evidence>
<evidence type="ECO:0000313" key="11">
    <source>
        <dbReference type="Proteomes" id="UP000229390"/>
    </source>
</evidence>
<comment type="subcellular location">
    <subcellularLocation>
        <location evidence="9">Cell membrane</location>
        <topology evidence="9">Multi-pass membrane protein</topology>
    </subcellularLocation>
    <subcellularLocation>
        <location evidence="1">Membrane</location>
        <topology evidence="1">Multi-pass membrane protein</topology>
    </subcellularLocation>
</comment>
<proteinExistence type="inferred from homology"/>
<dbReference type="InterPro" id="IPR004692">
    <property type="entry name" value="SecG"/>
</dbReference>
<feature type="transmembrane region" description="Helical" evidence="9">
    <location>
        <begin position="50"/>
        <end position="70"/>
    </location>
</feature>